<accession>A0ABQ9YH59</accession>
<feature type="region of interest" description="Disordered" evidence="1">
    <location>
        <begin position="271"/>
        <end position="310"/>
    </location>
</feature>
<organism evidence="2 3">
    <name type="scientific">Blattamonas nauphoetae</name>
    <dbReference type="NCBI Taxonomy" id="2049346"/>
    <lineage>
        <taxon>Eukaryota</taxon>
        <taxon>Metamonada</taxon>
        <taxon>Preaxostyla</taxon>
        <taxon>Oxymonadida</taxon>
        <taxon>Blattamonas</taxon>
    </lineage>
</organism>
<name>A0ABQ9YH59_9EUKA</name>
<comment type="caution">
    <text evidence="2">The sequence shown here is derived from an EMBL/GenBank/DDBJ whole genome shotgun (WGS) entry which is preliminary data.</text>
</comment>
<protein>
    <submittedName>
        <fullName evidence="2">Uncharacterized protein</fullName>
    </submittedName>
</protein>
<evidence type="ECO:0000256" key="1">
    <source>
        <dbReference type="SAM" id="MobiDB-lite"/>
    </source>
</evidence>
<dbReference type="PROSITE" id="PS50330">
    <property type="entry name" value="UIM"/>
    <property type="match status" value="1"/>
</dbReference>
<dbReference type="InterPro" id="IPR003903">
    <property type="entry name" value="UIM_dom"/>
</dbReference>
<dbReference type="EMBL" id="JARBJD010000008">
    <property type="protein sequence ID" value="KAK2963074.1"/>
    <property type="molecule type" value="Genomic_DNA"/>
</dbReference>
<evidence type="ECO:0000313" key="3">
    <source>
        <dbReference type="Proteomes" id="UP001281761"/>
    </source>
</evidence>
<keyword evidence="3" id="KW-1185">Reference proteome</keyword>
<gene>
    <name evidence="2" type="ORF">BLNAU_2097</name>
</gene>
<reference evidence="2 3" key="1">
    <citation type="journal article" date="2022" name="bioRxiv">
        <title>Genomics of Preaxostyla Flagellates Illuminates Evolutionary Transitions and the Path Towards Mitochondrial Loss.</title>
        <authorList>
            <person name="Novak L.V.F."/>
            <person name="Treitli S.C."/>
            <person name="Pyrih J."/>
            <person name="Halakuc P."/>
            <person name="Pipaliya S.V."/>
            <person name="Vacek V."/>
            <person name="Brzon O."/>
            <person name="Soukal P."/>
            <person name="Eme L."/>
            <person name="Dacks J.B."/>
            <person name="Karnkowska A."/>
            <person name="Elias M."/>
            <person name="Hampl V."/>
        </authorList>
    </citation>
    <scope>NUCLEOTIDE SEQUENCE [LARGE SCALE GENOMIC DNA]</scope>
    <source>
        <strain evidence="2">NAU3</strain>
        <tissue evidence="2">Gut</tissue>
    </source>
</reference>
<sequence length="375" mass="42423">MVSIFKPTATWLTRIGALTKEDIRPHSESQSSLSAEATKQLMSGALFHSIILTLSFEKQKTEIVNVISRVKIKDRLNDEEHFGVFRILYFCLNALGVVVPSELFSLAAHKDRKSLSQLLLLTHLCSDGEADILLLRLQLVGCGVLEAAVLLSLSDGNIERAISGFHRREIENHTLPEWATREIFGQGRTGGGREMRRGRQRGVVRPVDAQKVLDEENEQSERRRVEMERVRAEQHQQERERRRRQAAEEDERLQREEDAILARVLEESRQEALARERKEQAEAVTTASPNTSNTRARPNEQTQPTLSVQPRVSASFPDRLLEQALAATCSSEGDLAVFLAGLSREDDSTWNAIRSDPKVFAEQLFAFFEKRGELS</sequence>
<feature type="compositionally biased region" description="Basic and acidic residues" evidence="1">
    <location>
        <begin position="271"/>
        <end position="281"/>
    </location>
</feature>
<feature type="region of interest" description="Disordered" evidence="1">
    <location>
        <begin position="185"/>
        <end position="253"/>
    </location>
</feature>
<feature type="compositionally biased region" description="Basic and acidic residues" evidence="1">
    <location>
        <begin position="211"/>
        <end position="240"/>
    </location>
</feature>
<evidence type="ECO:0000313" key="2">
    <source>
        <dbReference type="EMBL" id="KAK2963074.1"/>
    </source>
</evidence>
<proteinExistence type="predicted"/>
<feature type="compositionally biased region" description="Polar residues" evidence="1">
    <location>
        <begin position="283"/>
        <end position="310"/>
    </location>
</feature>
<dbReference type="Proteomes" id="UP001281761">
    <property type="component" value="Unassembled WGS sequence"/>
</dbReference>